<organism evidence="1 2">
    <name type="scientific">Stylonychia lemnae</name>
    <name type="common">Ciliate</name>
    <dbReference type="NCBI Taxonomy" id="5949"/>
    <lineage>
        <taxon>Eukaryota</taxon>
        <taxon>Sar</taxon>
        <taxon>Alveolata</taxon>
        <taxon>Ciliophora</taxon>
        <taxon>Intramacronucleata</taxon>
        <taxon>Spirotrichea</taxon>
        <taxon>Stichotrichia</taxon>
        <taxon>Sporadotrichida</taxon>
        <taxon>Oxytrichidae</taxon>
        <taxon>Stylonychinae</taxon>
        <taxon>Stylonychia</taxon>
    </lineage>
</organism>
<accession>A0A078B220</accession>
<sequence>MLLSETIDMDTAEERWRRLIAIWLRINGKQYAETFNLSINLSLNLAIFLVKYLKIKGDEAEKLAFYEIYALFKEKHKGIIKDTQFISEGDILDLVKLKDQKKYDIYQIEKTELTSGTTFNFFKKKRDSKFLEHSWQISSMTENYQNQQIIDSQENGGLMNCRNDIKKLIDMFQEFKSLDLLFKFIKKIQDKSQIELRVAEFRGFKGNSNTIEVFCPHRPNCKFQIVYRYFLEFRNDNKVHEKIVFDRVGQLVHYHQERLEMYKLGKMFLKMPKGERVP</sequence>
<keyword evidence="2" id="KW-1185">Reference proteome</keyword>
<name>A0A078B220_STYLE</name>
<reference evidence="1 2" key="1">
    <citation type="submission" date="2014-06" db="EMBL/GenBank/DDBJ databases">
        <authorList>
            <person name="Swart Estienne"/>
        </authorList>
    </citation>
    <scope>NUCLEOTIDE SEQUENCE [LARGE SCALE GENOMIC DNA]</scope>
    <source>
        <strain evidence="1 2">130c</strain>
    </source>
</reference>
<protein>
    <submittedName>
        <fullName evidence="1">Uncharacterized protein</fullName>
    </submittedName>
</protein>
<dbReference type="EMBL" id="CCKQ01015514">
    <property type="protein sequence ID" value="CDW87327.1"/>
    <property type="molecule type" value="Genomic_DNA"/>
</dbReference>
<dbReference type="InParanoid" id="A0A078B220"/>
<dbReference type="Proteomes" id="UP000039865">
    <property type="component" value="Unassembled WGS sequence"/>
</dbReference>
<gene>
    <name evidence="1" type="primary">Contig5239.g5618</name>
    <name evidence="1" type="ORF">STYLEM_16430</name>
</gene>
<evidence type="ECO:0000313" key="2">
    <source>
        <dbReference type="Proteomes" id="UP000039865"/>
    </source>
</evidence>
<evidence type="ECO:0000313" key="1">
    <source>
        <dbReference type="EMBL" id="CDW87327.1"/>
    </source>
</evidence>
<proteinExistence type="predicted"/>
<dbReference type="AlphaFoldDB" id="A0A078B220"/>